<gene>
    <name evidence="5" type="ORF">KL86APRO_30110</name>
</gene>
<dbReference type="SUPFAM" id="SSF46785">
    <property type="entry name" value="Winged helix' DNA-binding domain"/>
    <property type="match status" value="1"/>
</dbReference>
<evidence type="ECO:0000256" key="2">
    <source>
        <dbReference type="ARBA" id="ARBA00023125"/>
    </source>
</evidence>
<dbReference type="AlphaFoldDB" id="A0A212KLR7"/>
<dbReference type="PRINTS" id="PR00598">
    <property type="entry name" value="HTHMARR"/>
</dbReference>
<dbReference type="InterPro" id="IPR039422">
    <property type="entry name" value="MarR/SlyA-like"/>
</dbReference>
<evidence type="ECO:0000256" key="1">
    <source>
        <dbReference type="ARBA" id="ARBA00023015"/>
    </source>
</evidence>
<dbReference type="GO" id="GO:0006950">
    <property type="term" value="P:response to stress"/>
    <property type="evidence" value="ECO:0007669"/>
    <property type="project" value="TreeGrafter"/>
</dbReference>
<keyword evidence="1" id="KW-0805">Transcription regulation</keyword>
<dbReference type="PANTHER" id="PTHR33164">
    <property type="entry name" value="TRANSCRIPTIONAL REGULATOR, MARR FAMILY"/>
    <property type="match status" value="1"/>
</dbReference>
<dbReference type="InterPro" id="IPR036390">
    <property type="entry name" value="WH_DNA-bd_sf"/>
</dbReference>
<keyword evidence="2" id="KW-0238">DNA-binding</keyword>
<dbReference type="InterPro" id="IPR000835">
    <property type="entry name" value="HTH_MarR-typ"/>
</dbReference>
<protein>
    <submittedName>
        <fullName evidence="5">Putative MarR family transcriptional regulator</fullName>
    </submittedName>
</protein>
<dbReference type="InterPro" id="IPR036388">
    <property type="entry name" value="WH-like_DNA-bd_sf"/>
</dbReference>
<evidence type="ECO:0000259" key="4">
    <source>
        <dbReference type="PROSITE" id="PS50995"/>
    </source>
</evidence>
<keyword evidence="3" id="KW-0804">Transcription</keyword>
<dbReference type="GO" id="GO:0003677">
    <property type="term" value="F:DNA binding"/>
    <property type="evidence" value="ECO:0007669"/>
    <property type="project" value="UniProtKB-KW"/>
</dbReference>
<dbReference type="SMART" id="SM00347">
    <property type="entry name" value="HTH_MARR"/>
    <property type="match status" value="1"/>
</dbReference>
<evidence type="ECO:0000313" key="5">
    <source>
        <dbReference type="EMBL" id="SBW12598.1"/>
    </source>
</evidence>
<dbReference type="GO" id="GO:0003700">
    <property type="term" value="F:DNA-binding transcription factor activity"/>
    <property type="evidence" value="ECO:0007669"/>
    <property type="project" value="InterPro"/>
</dbReference>
<proteinExistence type="predicted"/>
<name>A0A212KLR7_9PROT</name>
<dbReference type="Pfam" id="PF01047">
    <property type="entry name" value="MarR"/>
    <property type="match status" value="1"/>
</dbReference>
<reference evidence="5" key="1">
    <citation type="submission" date="2016-04" db="EMBL/GenBank/DDBJ databases">
        <authorList>
            <person name="Evans L.H."/>
            <person name="Alamgir A."/>
            <person name="Owens N."/>
            <person name="Weber N.D."/>
            <person name="Virtaneva K."/>
            <person name="Barbian K."/>
            <person name="Babar A."/>
            <person name="Rosenke K."/>
        </authorList>
    </citation>
    <scope>NUCLEOTIDE SEQUENCE</scope>
    <source>
        <strain evidence="5">86</strain>
    </source>
</reference>
<dbReference type="EMBL" id="FLUO01000003">
    <property type="protein sequence ID" value="SBW12598.1"/>
    <property type="molecule type" value="Genomic_DNA"/>
</dbReference>
<dbReference type="Gene3D" id="1.10.10.10">
    <property type="entry name" value="Winged helix-like DNA-binding domain superfamily/Winged helix DNA-binding domain"/>
    <property type="match status" value="1"/>
</dbReference>
<evidence type="ECO:0000256" key="3">
    <source>
        <dbReference type="ARBA" id="ARBA00023163"/>
    </source>
</evidence>
<sequence length="156" mass="16831">MPPRESIGFLFSDIARLSRHAFNRRAASLGLSLAQWRVLAALSQREGLSQVKLAEILEIQPMTLVRQIDRLESMGLVARRPDPDDRRAVRLALAPAADPLIAEMRRIADALWDTALAGFAPAARAALAADLARIKAALCAEAGCHSETGPSPTAEE</sequence>
<dbReference type="PROSITE" id="PS50995">
    <property type="entry name" value="HTH_MARR_2"/>
    <property type="match status" value="1"/>
</dbReference>
<dbReference type="PANTHER" id="PTHR33164:SF64">
    <property type="entry name" value="TRANSCRIPTIONAL REGULATOR SLYA"/>
    <property type="match status" value="1"/>
</dbReference>
<organism evidence="5">
    <name type="scientific">uncultured Alphaproteobacteria bacterium</name>
    <dbReference type="NCBI Taxonomy" id="91750"/>
    <lineage>
        <taxon>Bacteria</taxon>
        <taxon>Pseudomonadati</taxon>
        <taxon>Pseudomonadota</taxon>
        <taxon>Alphaproteobacteria</taxon>
        <taxon>environmental samples</taxon>
    </lineage>
</organism>
<accession>A0A212KLR7</accession>
<feature type="domain" description="HTH marR-type" evidence="4">
    <location>
        <begin position="7"/>
        <end position="136"/>
    </location>
</feature>